<keyword evidence="3" id="KW-0547">Nucleotide-binding</keyword>
<dbReference type="SUPFAM" id="SSF52540">
    <property type="entry name" value="P-loop containing nucleoside triphosphate hydrolases"/>
    <property type="match status" value="1"/>
</dbReference>
<dbReference type="GO" id="GO:0022857">
    <property type="term" value="F:transmembrane transporter activity"/>
    <property type="evidence" value="ECO:0007669"/>
    <property type="project" value="TreeGrafter"/>
</dbReference>
<dbReference type="Pfam" id="PF00005">
    <property type="entry name" value="ABC_tran"/>
    <property type="match status" value="1"/>
</dbReference>
<comment type="similarity">
    <text evidence="1">Belongs to the ABC transporter superfamily.</text>
</comment>
<dbReference type="SMART" id="SM00382">
    <property type="entry name" value="AAA"/>
    <property type="match status" value="1"/>
</dbReference>
<keyword evidence="2" id="KW-0813">Transport</keyword>
<keyword evidence="8" id="KW-1185">Reference proteome</keyword>
<evidence type="ECO:0000256" key="5">
    <source>
        <dbReference type="ARBA" id="ARBA00022967"/>
    </source>
</evidence>
<dbReference type="InterPro" id="IPR003593">
    <property type="entry name" value="AAA+_ATPase"/>
</dbReference>
<keyword evidence="4 7" id="KW-0067">ATP-binding</keyword>
<evidence type="ECO:0000259" key="6">
    <source>
        <dbReference type="PROSITE" id="PS50893"/>
    </source>
</evidence>
<proteinExistence type="inferred from homology"/>
<dbReference type="Gene3D" id="3.40.50.300">
    <property type="entry name" value="P-loop containing nucleotide triphosphate hydrolases"/>
    <property type="match status" value="1"/>
</dbReference>
<dbReference type="EMBL" id="JALAZD010000003">
    <property type="protein sequence ID" value="MCI0128778.1"/>
    <property type="molecule type" value="Genomic_DNA"/>
</dbReference>
<dbReference type="InterPro" id="IPR017911">
    <property type="entry name" value="MacB-like_ATP-bd"/>
</dbReference>
<keyword evidence="5" id="KW-1278">Translocase</keyword>
<comment type="caution">
    <text evidence="7">The sequence shown here is derived from an EMBL/GenBank/DDBJ whole genome shotgun (WGS) entry which is preliminary data.</text>
</comment>
<dbReference type="AlphaFoldDB" id="A0AA41QR28"/>
<name>A0AA41QR28_9HYPH</name>
<dbReference type="GO" id="GO:0016887">
    <property type="term" value="F:ATP hydrolysis activity"/>
    <property type="evidence" value="ECO:0007669"/>
    <property type="project" value="InterPro"/>
</dbReference>
<evidence type="ECO:0000313" key="7">
    <source>
        <dbReference type="EMBL" id="MCI0128778.1"/>
    </source>
</evidence>
<dbReference type="InterPro" id="IPR003439">
    <property type="entry name" value="ABC_transporter-like_ATP-bd"/>
</dbReference>
<feature type="domain" description="ABC transporter" evidence="6">
    <location>
        <begin position="1"/>
        <end position="220"/>
    </location>
</feature>
<evidence type="ECO:0000256" key="1">
    <source>
        <dbReference type="ARBA" id="ARBA00005417"/>
    </source>
</evidence>
<dbReference type="InterPro" id="IPR015854">
    <property type="entry name" value="ABC_transpr_LolD-like"/>
</dbReference>
<dbReference type="GO" id="GO:0005886">
    <property type="term" value="C:plasma membrane"/>
    <property type="evidence" value="ECO:0007669"/>
    <property type="project" value="TreeGrafter"/>
</dbReference>
<dbReference type="InterPro" id="IPR027417">
    <property type="entry name" value="P-loop_NTPase"/>
</dbReference>
<dbReference type="GO" id="GO:0005524">
    <property type="term" value="F:ATP binding"/>
    <property type="evidence" value="ECO:0007669"/>
    <property type="project" value="UniProtKB-KW"/>
</dbReference>
<evidence type="ECO:0000256" key="4">
    <source>
        <dbReference type="ARBA" id="ARBA00022840"/>
    </source>
</evidence>
<dbReference type="PANTHER" id="PTHR24220:SF689">
    <property type="entry name" value="LIPOPROTEIN-RELEASING SYSTEM ATP-BINDING PROTEIN LOLD"/>
    <property type="match status" value="1"/>
</dbReference>
<reference evidence="7" key="1">
    <citation type="submission" date="2022-03" db="EMBL/GenBank/DDBJ databases">
        <title>The complete genome sequence of a Methyloterrigena soli.</title>
        <authorList>
            <person name="Zi Z."/>
        </authorList>
    </citation>
    <scope>NUCLEOTIDE SEQUENCE</scope>
    <source>
        <strain evidence="7">M48</strain>
    </source>
</reference>
<evidence type="ECO:0000256" key="2">
    <source>
        <dbReference type="ARBA" id="ARBA00022448"/>
    </source>
</evidence>
<dbReference type="CDD" id="cd03255">
    <property type="entry name" value="ABC_MJ0796_LolCDE_FtsE"/>
    <property type="match status" value="1"/>
</dbReference>
<organism evidence="7 8">
    <name type="scientific">Paradevosia shaoguanensis</name>
    <dbReference type="NCBI Taxonomy" id="1335043"/>
    <lineage>
        <taxon>Bacteria</taxon>
        <taxon>Pseudomonadati</taxon>
        <taxon>Pseudomonadota</taxon>
        <taxon>Alphaproteobacteria</taxon>
        <taxon>Hyphomicrobiales</taxon>
        <taxon>Devosiaceae</taxon>
        <taxon>Paradevosia</taxon>
    </lineage>
</organism>
<dbReference type="Proteomes" id="UP001156140">
    <property type="component" value="Unassembled WGS sequence"/>
</dbReference>
<evidence type="ECO:0000256" key="3">
    <source>
        <dbReference type="ARBA" id="ARBA00022741"/>
    </source>
</evidence>
<dbReference type="PANTHER" id="PTHR24220">
    <property type="entry name" value="IMPORT ATP-BINDING PROTEIN"/>
    <property type="match status" value="1"/>
</dbReference>
<gene>
    <name evidence="7" type="ORF">ML536_18245</name>
</gene>
<evidence type="ECO:0000313" key="8">
    <source>
        <dbReference type="Proteomes" id="UP001156140"/>
    </source>
</evidence>
<dbReference type="PROSITE" id="PS50893">
    <property type="entry name" value="ABC_TRANSPORTER_2"/>
    <property type="match status" value="1"/>
</dbReference>
<protein>
    <submittedName>
        <fullName evidence="7">ABC transporter ATP-binding protein</fullName>
    </submittedName>
</protein>
<accession>A0AA41QR28</accession>
<sequence>MGGEIQALQSVSLQFEPGNFYTIIGPSGSGKTTLLHIIAAILKPSSGDVHVGDVELGKLNEGRRDAWRRQNCGLIFQDFRLIEELGPLANVLVPSWFTSMVTKPAMRSRAEALLSHFKVPSRSGPVAALSRGQQQRIAMARALLLEPEIILADEPTASVDKANAELIIEEMHNLARQRKTVICVSHDERVARRADHVFEIEDGRLVRDRDEAAPRVAAEGVSS</sequence>